<dbReference type="Pfam" id="PF02720">
    <property type="entry name" value="DUF222"/>
    <property type="match status" value="1"/>
</dbReference>
<accession>A0A1H2BKB8</accession>
<dbReference type="EMBL" id="LT629779">
    <property type="protein sequence ID" value="SDT58790.1"/>
    <property type="molecule type" value="Genomic_DNA"/>
</dbReference>
<organism evidence="3 4">
    <name type="scientific">Pseudarthrobacter equi</name>
    <dbReference type="NCBI Taxonomy" id="728066"/>
    <lineage>
        <taxon>Bacteria</taxon>
        <taxon>Bacillati</taxon>
        <taxon>Actinomycetota</taxon>
        <taxon>Actinomycetes</taxon>
        <taxon>Micrococcales</taxon>
        <taxon>Micrococcaceae</taxon>
        <taxon>Pseudarthrobacter</taxon>
    </lineage>
</organism>
<evidence type="ECO:0000313" key="4">
    <source>
        <dbReference type="Proteomes" id="UP000198751"/>
    </source>
</evidence>
<dbReference type="CDD" id="cd00085">
    <property type="entry name" value="HNHc"/>
    <property type="match status" value="1"/>
</dbReference>
<proteinExistence type="predicted"/>
<sequence length="533" mass="56049">MAAAVASVAGLVDELARIVRGPMAASDNECCDTTGRDGTDCDSRADGPYRNAHGNGASDNARSHSAGCHGVGRSGAPISGDPLGELAESCLAGLEVLARVEAATAAAKVRLVAAYAEASAQIEGPAANAYEASAREKSLVAEVACVLTVGEGAASVLMGEAHALTSSLPAALAELQAGAISWQHARILADETAGLEPARVQELEAHFFDPDAPHAARGAAPGELVPSRFRRKVRAWRERQYPDSLEVRRALSVAERRMEYRPEADGMGRITLILPGENACAIWNKVTSIARGLQSPDDSRTLSQRRADVSANLLLGCVGLDLEKLPAPKADILMTVPAFSVFGVTDEPGEVDGFGPVPASVARRIVAEGAGSFYRVLVDPRDGAPLEIGRTNYRLPESLKRWLRMRDGKCTFPGCSNHTPDNENDHLTAWQHGGATGVSNLAQLCPKHHRLKHQSAWTPTPASKNEPPGWTSPTGRHYPAEQPDWVPPRLPLALLAGSSTMPPSLDGGTPDVGGGTSGDVSPLEDALIAYLAA</sequence>
<dbReference type="InterPro" id="IPR003615">
    <property type="entry name" value="HNH_nuc"/>
</dbReference>
<evidence type="ECO:0000313" key="3">
    <source>
        <dbReference type="EMBL" id="SDT58790.1"/>
    </source>
</evidence>
<feature type="region of interest" description="Disordered" evidence="1">
    <location>
        <begin position="496"/>
        <end position="520"/>
    </location>
</feature>
<protein>
    <recommendedName>
        <fullName evidence="2">HNH nuclease domain-containing protein</fullName>
    </recommendedName>
</protein>
<evidence type="ECO:0000259" key="2">
    <source>
        <dbReference type="SMART" id="SM00507"/>
    </source>
</evidence>
<evidence type="ECO:0000256" key="1">
    <source>
        <dbReference type="SAM" id="MobiDB-lite"/>
    </source>
</evidence>
<dbReference type="InterPro" id="IPR003870">
    <property type="entry name" value="DUF222"/>
</dbReference>
<name>A0A1H2BKB8_9MICC</name>
<dbReference type="Gene3D" id="1.10.30.50">
    <property type="match status" value="1"/>
</dbReference>
<feature type="domain" description="HNH nuclease" evidence="2">
    <location>
        <begin position="398"/>
        <end position="450"/>
    </location>
</feature>
<gene>
    <name evidence="3" type="ORF">SAMN04489743_3770</name>
</gene>
<reference evidence="4" key="1">
    <citation type="submission" date="2016-10" db="EMBL/GenBank/DDBJ databases">
        <authorList>
            <person name="Varghese N."/>
            <person name="Submissions S."/>
        </authorList>
    </citation>
    <scope>NUCLEOTIDE SEQUENCE [LARGE SCALE GENOMIC DNA]</scope>
    <source>
        <strain evidence="4">IMMIB L-1606</strain>
    </source>
</reference>
<dbReference type="SMART" id="SM00507">
    <property type="entry name" value="HNHc"/>
    <property type="match status" value="1"/>
</dbReference>
<keyword evidence="4" id="KW-1185">Reference proteome</keyword>
<dbReference type="Proteomes" id="UP000198751">
    <property type="component" value="Chromosome I"/>
</dbReference>
<feature type="region of interest" description="Disordered" evidence="1">
    <location>
        <begin position="454"/>
        <end position="484"/>
    </location>
</feature>
<dbReference type="AlphaFoldDB" id="A0A1H2BKB8"/>